<organism evidence="4 5">
    <name type="scientific">Oryzias latipes</name>
    <name type="common">Japanese rice fish</name>
    <name type="synonym">Japanese killifish</name>
    <dbReference type="NCBI Taxonomy" id="8090"/>
    <lineage>
        <taxon>Eukaryota</taxon>
        <taxon>Metazoa</taxon>
        <taxon>Chordata</taxon>
        <taxon>Craniata</taxon>
        <taxon>Vertebrata</taxon>
        <taxon>Euteleostomi</taxon>
        <taxon>Actinopterygii</taxon>
        <taxon>Neopterygii</taxon>
        <taxon>Teleostei</taxon>
        <taxon>Neoteleostei</taxon>
        <taxon>Acanthomorphata</taxon>
        <taxon>Ovalentaria</taxon>
        <taxon>Atherinomorphae</taxon>
        <taxon>Beloniformes</taxon>
        <taxon>Adrianichthyidae</taxon>
        <taxon>Oryziinae</taxon>
        <taxon>Oryzias</taxon>
    </lineage>
</organism>
<dbReference type="InterPro" id="IPR013783">
    <property type="entry name" value="Ig-like_fold"/>
</dbReference>
<evidence type="ECO:0000313" key="5">
    <source>
        <dbReference type="Proteomes" id="UP000265200"/>
    </source>
</evidence>
<dbReference type="Proteomes" id="UP000265200">
    <property type="component" value="Chromosome 16"/>
</dbReference>
<keyword evidence="1" id="KW-1133">Transmembrane helix</keyword>
<dbReference type="PROSITE" id="PS50835">
    <property type="entry name" value="IG_LIKE"/>
    <property type="match status" value="2"/>
</dbReference>
<protein>
    <recommendedName>
        <fullName evidence="3">Ig-like domain-containing protein</fullName>
    </recommendedName>
</protein>
<dbReference type="Gene3D" id="2.60.40.10">
    <property type="entry name" value="Immunoglobulins"/>
    <property type="match status" value="3"/>
</dbReference>
<evidence type="ECO:0000259" key="3">
    <source>
        <dbReference type="PROSITE" id="PS50835"/>
    </source>
</evidence>
<feature type="transmembrane region" description="Helical" evidence="1">
    <location>
        <begin position="353"/>
        <end position="375"/>
    </location>
</feature>
<dbReference type="InterPro" id="IPR036179">
    <property type="entry name" value="Ig-like_dom_sf"/>
</dbReference>
<dbReference type="PANTHER" id="PTHR46013">
    <property type="entry name" value="VASCULAR CELL ADHESION MOLECULE 1"/>
    <property type="match status" value="1"/>
</dbReference>
<feature type="chain" id="PRO_5018083669" description="Ig-like domain-containing protein" evidence="2">
    <location>
        <begin position="24"/>
        <end position="397"/>
    </location>
</feature>
<evidence type="ECO:0000256" key="1">
    <source>
        <dbReference type="SAM" id="Phobius"/>
    </source>
</evidence>
<dbReference type="Ensembl" id="ENSORLT00015010145.1">
    <property type="protein sequence ID" value="ENSORLP00015002925.1"/>
    <property type="gene ID" value="ENSORLG00015003632.1"/>
</dbReference>
<reference evidence="4 5" key="2">
    <citation type="submission" date="2017-04" db="EMBL/GenBank/DDBJ databases">
        <title>CpG methylation of centromeres and impact of large insertions on vertebrate speciation.</title>
        <authorList>
            <person name="Ichikawa K."/>
            <person name="Yoshimura J."/>
            <person name="Morishita S."/>
        </authorList>
    </citation>
    <scope>NUCLEOTIDE SEQUENCE</scope>
    <source>
        <strain evidence="4 5">HSOK</strain>
    </source>
</reference>
<accession>A0A3P9H545</accession>
<feature type="domain" description="Ig-like" evidence="3">
    <location>
        <begin position="252"/>
        <end position="347"/>
    </location>
</feature>
<reference evidence="4" key="3">
    <citation type="submission" date="2025-08" db="UniProtKB">
        <authorList>
            <consortium name="Ensembl"/>
        </authorList>
    </citation>
    <scope>IDENTIFICATION</scope>
    <source>
        <strain evidence="4">HSOK</strain>
    </source>
</reference>
<keyword evidence="1" id="KW-0812">Transmembrane</keyword>
<feature type="domain" description="Ig-like" evidence="3">
    <location>
        <begin position="164"/>
        <end position="243"/>
    </location>
</feature>
<feature type="signal peptide" evidence="2">
    <location>
        <begin position="1"/>
        <end position="23"/>
    </location>
</feature>
<dbReference type="InterPro" id="IPR007110">
    <property type="entry name" value="Ig-like_dom"/>
</dbReference>
<reference key="1">
    <citation type="journal article" date="2007" name="Nature">
        <title>The medaka draft genome and insights into vertebrate genome evolution.</title>
        <authorList>
            <person name="Kasahara M."/>
            <person name="Naruse K."/>
            <person name="Sasaki S."/>
            <person name="Nakatani Y."/>
            <person name="Qu W."/>
            <person name="Ahsan B."/>
            <person name="Yamada T."/>
            <person name="Nagayasu Y."/>
            <person name="Doi K."/>
            <person name="Kasai Y."/>
            <person name="Jindo T."/>
            <person name="Kobayashi D."/>
            <person name="Shimada A."/>
            <person name="Toyoda A."/>
            <person name="Kuroki Y."/>
            <person name="Fujiyama A."/>
            <person name="Sasaki T."/>
            <person name="Shimizu A."/>
            <person name="Asakawa S."/>
            <person name="Shimizu N."/>
            <person name="Hashimoto S."/>
            <person name="Yang J."/>
            <person name="Lee Y."/>
            <person name="Matsushima K."/>
            <person name="Sugano S."/>
            <person name="Sakaizumi M."/>
            <person name="Narita T."/>
            <person name="Ohishi K."/>
            <person name="Haga S."/>
            <person name="Ohta F."/>
            <person name="Nomoto H."/>
            <person name="Nogata K."/>
            <person name="Morishita T."/>
            <person name="Endo T."/>
            <person name="Shin-I T."/>
            <person name="Takeda H."/>
            <person name="Morishita S."/>
            <person name="Kohara Y."/>
        </authorList>
    </citation>
    <scope>NUCLEOTIDE SEQUENCE [LARGE SCALE GENOMIC DNA]</scope>
    <source>
        <strain>Hd-rR</strain>
    </source>
</reference>
<dbReference type="AlphaFoldDB" id="A0A3P9H545"/>
<reference evidence="4" key="4">
    <citation type="submission" date="2025-09" db="UniProtKB">
        <authorList>
            <consortium name="Ensembl"/>
        </authorList>
    </citation>
    <scope>IDENTIFICATION</scope>
    <source>
        <strain evidence="4">HSOK</strain>
    </source>
</reference>
<evidence type="ECO:0000313" key="4">
    <source>
        <dbReference type="Ensembl" id="ENSORLP00015002925.1"/>
    </source>
</evidence>
<keyword evidence="1" id="KW-0472">Membrane</keyword>
<proteinExistence type="predicted"/>
<evidence type="ECO:0000256" key="2">
    <source>
        <dbReference type="SAM" id="SignalP"/>
    </source>
</evidence>
<name>A0A3P9H545_ORYLA</name>
<sequence>MGDIHGQQSYYLLVAFCVQGILAGDWSVDIPSDPICAMVGSSVVLPCSYDYPQTAKETKGGLSAQVTGSEELPDYKVLNEMWCLEESRCITQRYVFHSAGIFPDPSYQSRVKYLGQSGTKNCSLRINDLKQTDTGTYIFYLITNHPTEKMPAQTGIQLLVTESPNDVAALAGPSSFITEGAALRLACCSPASTSQSIFRWFRSTNPSQVHDGQVWRFSKVKSDQSGRYYCQLQTGERKQNSTTVAIDVQYPPRNMTLSVWHPDSDDDLRVTLSCSSDANPPVHAYIWYQGESCSTAADKSFFQSRQTLASSTGRGPTFSNITTENRGQHCCVALNQHGSQALTITLRGSTASVALVVGVSVGILLAILATVAFLITRKQKSTRHRSYALTETITTQS</sequence>
<dbReference type="SMART" id="SM00409">
    <property type="entry name" value="IG"/>
    <property type="match status" value="3"/>
</dbReference>
<dbReference type="PANTHER" id="PTHR46013:SF4">
    <property type="entry name" value="B-CELL RECEPTOR CD22-RELATED"/>
    <property type="match status" value="1"/>
</dbReference>
<keyword evidence="2" id="KW-0732">Signal</keyword>
<dbReference type="InterPro" id="IPR056386">
    <property type="entry name" value="Ig_CD22"/>
</dbReference>
<dbReference type="InterPro" id="IPR003599">
    <property type="entry name" value="Ig_sub"/>
</dbReference>
<dbReference type="SUPFAM" id="SSF48726">
    <property type="entry name" value="Immunoglobulin"/>
    <property type="match status" value="3"/>
</dbReference>
<dbReference type="Pfam" id="PF24518">
    <property type="entry name" value="Ig_CD22"/>
    <property type="match status" value="1"/>
</dbReference>